<evidence type="ECO:0000313" key="3">
    <source>
        <dbReference type="Proteomes" id="UP001315686"/>
    </source>
</evidence>
<dbReference type="Pfam" id="PF12697">
    <property type="entry name" value="Abhydrolase_6"/>
    <property type="match status" value="1"/>
</dbReference>
<sequence>MPYGQRAGIGTKWSVWGEGPERAVMVHCSLARHEVLRPLYAALDAPALQAVAFDMPGHGGSDPWEGAREYQGATAQVGLSFCEGPAHVIGHSFGATVALRMAVEAPERVASLTLIEPVFFAVARVDGAAEYAAHAADFAPFVDAMAAGEAEAAARIFTGLWGGGTPWDQMPPALRADIAGRIGLIPAGADAIEEDCAGLLTSGVLEALDLPVLLVAGAQTQSVVHAIHRGLAARIKGAQSVVIEGAGHMVPLSHPVQVAAAIRASGVLGAAYQGIGLPAQS</sequence>
<dbReference type="InterPro" id="IPR029058">
    <property type="entry name" value="AB_hydrolase_fold"/>
</dbReference>
<accession>A0AAP2G4C0</accession>
<dbReference type="PRINTS" id="PR00111">
    <property type="entry name" value="ABHYDROLASE"/>
</dbReference>
<dbReference type="Proteomes" id="UP001315686">
    <property type="component" value="Unassembled WGS sequence"/>
</dbReference>
<dbReference type="Gene3D" id="3.40.50.1820">
    <property type="entry name" value="alpha/beta hydrolase"/>
    <property type="match status" value="1"/>
</dbReference>
<gene>
    <name evidence="2" type="ORF">IV417_12120</name>
</gene>
<dbReference type="EMBL" id="JADQAZ010000002">
    <property type="protein sequence ID" value="MBT0958135.1"/>
    <property type="molecule type" value="Genomic_DNA"/>
</dbReference>
<organism evidence="2 3">
    <name type="scientific">Harenicola maris</name>
    <dbReference type="NCBI Taxonomy" id="2841044"/>
    <lineage>
        <taxon>Bacteria</taxon>
        <taxon>Pseudomonadati</taxon>
        <taxon>Pseudomonadota</taxon>
        <taxon>Alphaproteobacteria</taxon>
        <taxon>Rhodobacterales</taxon>
        <taxon>Paracoccaceae</taxon>
        <taxon>Harenicola</taxon>
    </lineage>
</organism>
<dbReference type="GO" id="GO:0016787">
    <property type="term" value="F:hydrolase activity"/>
    <property type="evidence" value="ECO:0007669"/>
    <property type="project" value="UniProtKB-KW"/>
</dbReference>
<dbReference type="PANTHER" id="PTHR43798">
    <property type="entry name" value="MONOACYLGLYCEROL LIPASE"/>
    <property type="match status" value="1"/>
</dbReference>
<keyword evidence="2" id="KW-0378">Hydrolase</keyword>
<protein>
    <submittedName>
        <fullName evidence="2">Alpha/beta hydrolase</fullName>
    </submittedName>
</protein>
<dbReference type="SUPFAM" id="SSF53474">
    <property type="entry name" value="alpha/beta-Hydrolases"/>
    <property type="match status" value="1"/>
</dbReference>
<keyword evidence="3" id="KW-1185">Reference proteome</keyword>
<name>A0AAP2G4C0_9RHOB</name>
<comment type="caution">
    <text evidence="2">The sequence shown here is derived from an EMBL/GenBank/DDBJ whole genome shotgun (WGS) entry which is preliminary data.</text>
</comment>
<dbReference type="RefSeq" id="WP_327794350.1">
    <property type="nucleotide sequence ID" value="NZ_JADQAZ010000002.1"/>
</dbReference>
<feature type="domain" description="AB hydrolase-1" evidence="1">
    <location>
        <begin position="24"/>
        <end position="261"/>
    </location>
</feature>
<dbReference type="InterPro" id="IPR000073">
    <property type="entry name" value="AB_hydrolase_1"/>
</dbReference>
<dbReference type="InterPro" id="IPR050266">
    <property type="entry name" value="AB_hydrolase_sf"/>
</dbReference>
<evidence type="ECO:0000259" key="1">
    <source>
        <dbReference type="Pfam" id="PF12697"/>
    </source>
</evidence>
<evidence type="ECO:0000313" key="2">
    <source>
        <dbReference type="EMBL" id="MBT0958135.1"/>
    </source>
</evidence>
<reference evidence="2 3" key="1">
    <citation type="journal article" date="2021" name="Arch. Microbiol.">
        <title>Harenicola maris gen. nov., sp. nov. isolated from the Sea of Japan shallow sediments.</title>
        <authorList>
            <person name="Romanenko L.A."/>
            <person name="Kurilenko V.V."/>
            <person name="Chernysheva N.Y."/>
            <person name="Tekutyeva L.A."/>
            <person name="Velansky P.V."/>
            <person name="Svetashev V.I."/>
            <person name="Isaeva M.P."/>
        </authorList>
    </citation>
    <scope>NUCLEOTIDE SEQUENCE [LARGE SCALE GENOMIC DNA]</scope>
    <source>
        <strain evidence="2 3">KMM 3653</strain>
    </source>
</reference>
<dbReference type="AlphaFoldDB" id="A0AAP2G4C0"/>
<proteinExistence type="predicted"/>